<evidence type="ECO:0000259" key="14">
    <source>
        <dbReference type="SMART" id="SM00563"/>
    </source>
</evidence>
<keyword evidence="7 13" id="KW-1133">Transmembrane helix</keyword>
<proteinExistence type="inferred from homology"/>
<dbReference type="CDD" id="cd07991">
    <property type="entry name" value="LPLAT_LPCAT1-like"/>
    <property type="match status" value="1"/>
</dbReference>
<dbReference type="GO" id="GO:0005783">
    <property type="term" value="C:endoplasmic reticulum"/>
    <property type="evidence" value="ECO:0007669"/>
    <property type="project" value="TreeGrafter"/>
</dbReference>
<feature type="domain" description="Phospholipid/glycerol acyltransferase" evidence="14">
    <location>
        <begin position="145"/>
        <end position="259"/>
    </location>
</feature>
<evidence type="ECO:0000256" key="7">
    <source>
        <dbReference type="ARBA" id="ARBA00022989"/>
    </source>
</evidence>
<accession>A0A7S3LRV8</accession>
<dbReference type="GO" id="GO:0042171">
    <property type="term" value="F:lysophosphatidic acid acyltransferase activity"/>
    <property type="evidence" value="ECO:0007669"/>
    <property type="project" value="TreeGrafter"/>
</dbReference>
<dbReference type="GO" id="GO:0008374">
    <property type="term" value="F:O-acyltransferase activity"/>
    <property type="evidence" value="ECO:0007669"/>
    <property type="project" value="InterPro"/>
</dbReference>
<evidence type="ECO:0000256" key="11">
    <source>
        <dbReference type="ARBA" id="ARBA00023264"/>
    </source>
</evidence>
<evidence type="ECO:0000256" key="1">
    <source>
        <dbReference type="ARBA" id="ARBA00004370"/>
    </source>
</evidence>
<dbReference type="PANTHER" id="PTHR23063">
    <property type="entry name" value="PHOSPHOLIPID ACYLTRANSFERASE"/>
    <property type="match status" value="1"/>
</dbReference>
<evidence type="ECO:0000256" key="4">
    <source>
        <dbReference type="ARBA" id="ARBA00022516"/>
    </source>
</evidence>
<dbReference type="Pfam" id="PF01553">
    <property type="entry name" value="Acyltransferase"/>
    <property type="match status" value="1"/>
</dbReference>
<keyword evidence="12" id="KW-0012">Acyltransferase</keyword>
<gene>
    <name evidence="15" type="ORF">ASTO00021_LOCUS8029</name>
</gene>
<evidence type="ECO:0000256" key="6">
    <source>
        <dbReference type="ARBA" id="ARBA00022692"/>
    </source>
</evidence>
<keyword evidence="9 13" id="KW-0472">Membrane</keyword>
<keyword evidence="4" id="KW-0444">Lipid biosynthesis</keyword>
<dbReference type="SMART" id="SM00563">
    <property type="entry name" value="PlsC"/>
    <property type="match status" value="1"/>
</dbReference>
<sequence length="451" mass="51378">MGKKDSVSKLSASSRYRSERLPEVLYEYRFNKLFDRYKAILKKQKRLRKNPFEGSDDMDAVDWAKFVFGFVLVPLRILFLFVVFLISSLVQVAIVSGQDTSKPLPDYVMRMQQMVSYVSSNVACFVLGFIIDVKGEPVPIEECKVQVFGPHSSWLDAIIMSYANDGYPLSAVGKAELASNPLSKRVTKATQNIMVDRANRENKDAAKEAIIERATSPEWKRRVVLFPEGTTHNRTSLIQFKGGAFNPGVPIQPVVIRWDEEIAWASGSASRMWLALRALAEPYHVCQVEFLPVYHPNDEEKENPIFFANNVREVMAKALDVGTTEFGFPDRALAKYVAKRDMLPSKVLNFPFAEVVEEIRGRAVDMRKFESDIKGQLLADVKLLLKFFVEFCDKAESKLSEENFEQLMGKKFEERLKIEGKGLNWSSFPISEDNDISFKKFAIGVLRVKYD</sequence>
<reference evidence="15" key="1">
    <citation type="submission" date="2021-01" db="EMBL/GenBank/DDBJ databases">
        <authorList>
            <person name="Corre E."/>
            <person name="Pelletier E."/>
            <person name="Niang G."/>
            <person name="Scheremetjew M."/>
            <person name="Finn R."/>
            <person name="Kale V."/>
            <person name="Holt S."/>
            <person name="Cochrane G."/>
            <person name="Meng A."/>
            <person name="Brown T."/>
            <person name="Cohen L."/>
        </authorList>
    </citation>
    <scope>NUCLEOTIDE SEQUENCE</scope>
    <source>
        <strain evidence="15">GSBS06</strain>
    </source>
</reference>
<comment type="subcellular location">
    <subcellularLocation>
        <location evidence="1">Membrane</location>
    </subcellularLocation>
</comment>
<dbReference type="InterPro" id="IPR002123">
    <property type="entry name" value="Plipid/glycerol_acylTrfase"/>
</dbReference>
<dbReference type="SUPFAM" id="SSF69593">
    <property type="entry name" value="Glycerol-3-phosphate (1)-acyltransferase"/>
    <property type="match status" value="1"/>
</dbReference>
<comment type="similarity">
    <text evidence="3">Belongs to the 1-acyl-sn-glycerol-3-phosphate acyltransferase family.</text>
</comment>
<dbReference type="PANTHER" id="PTHR23063:SF52">
    <property type="entry name" value="LYSOPHOSPHATIDYLCHOLINE ACYLTRANSFERASE"/>
    <property type="match status" value="1"/>
</dbReference>
<dbReference type="AlphaFoldDB" id="A0A7S3LRV8"/>
<feature type="transmembrane region" description="Helical" evidence="13">
    <location>
        <begin position="66"/>
        <end position="94"/>
    </location>
</feature>
<keyword evidence="5" id="KW-0808">Transferase</keyword>
<dbReference type="GO" id="GO:0008654">
    <property type="term" value="P:phospholipid biosynthetic process"/>
    <property type="evidence" value="ECO:0007669"/>
    <property type="project" value="UniProtKB-KW"/>
</dbReference>
<evidence type="ECO:0000256" key="2">
    <source>
        <dbReference type="ARBA" id="ARBA00005189"/>
    </source>
</evidence>
<keyword evidence="8" id="KW-0443">Lipid metabolism</keyword>
<evidence type="ECO:0000256" key="8">
    <source>
        <dbReference type="ARBA" id="ARBA00023098"/>
    </source>
</evidence>
<dbReference type="EMBL" id="HBIN01010725">
    <property type="protein sequence ID" value="CAE0437772.1"/>
    <property type="molecule type" value="Transcribed_RNA"/>
</dbReference>
<evidence type="ECO:0000256" key="10">
    <source>
        <dbReference type="ARBA" id="ARBA00023209"/>
    </source>
</evidence>
<evidence type="ECO:0000256" key="13">
    <source>
        <dbReference type="SAM" id="Phobius"/>
    </source>
</evidence>
<organism evidence="15">
    <name type="scientific">Aplanochytrium stocchinoi</name>
    <dbReference type="NCBI Taxonomy" id="215587"/>
    <lineage>
        <taxon>Eukaryota</taxon>
        <taxon>Sar</taxon>
        <taxon>Stramenopiles</taxon>
        <taxon>Bigyra</taxon>
        <taxon>Labyrinthulomycetes</taxon>
        <taxon>Thraustochytrida</taxon>
        <taxon>Thraustochytriidae</taxon>
        <taxon>Aplanochytrium</taxon>
    </lineage>
</organism>
<evidence type="ECO:0000256" key="3">
    <source>
        <dbReference type="ARBA" id="ARBA00008655"/>
    </source>
</evidence>
<name>A0A7S3LRV8_9STRA</name>
<evidence type="ECO:0000313" key="15">
    <source>
        <dbReference type="EMBL" id="CAE0437772.1"/>
    </source>
</evidence>
<comment type="pathway">
    <text evidence="2">Lipid metabolism.</text>
</comment>
<keyword evidence="10" id="KW-0594">Phospholipid biosynthesis</keyword>
<protein>
    <recommendedName>
        <fullName evidence="14">Phospholipid/glycerol acyltransferase domain-containing protein</fullName>
    </recommendedName>
</protein>
<keyword evidence="6 13" id="KW-0812">Transmembrane</keyword>
<evidence type="ECO:0000256" key="9">
    <source>
        <dbReference type="ARBA" id="ARBA00023136"/>
    </source>
</evidence>
<keyword evidence="11" id="KW-1208">Phospholipid metabolism</keyword>
<dbReference type="GO" id="GO:0016020">
    <property type="term" value="C:membrane"/>
    <property type="evidence" value="ECO:0007669"/>
    <property type="project" value="UniProtKB-SubCell"/>
</dbReference>
<evidence type="ECO:0000256" key="12">
    <source>
        <dbReference type="ARBA" id="ARBA00023315"/>
    </source>
</evidence>
<dbReference type="InterPro" id="IPR045252">
    <property type="entry name" value="LPCAT1-like"/>
</dbReference>
<evidence type="ECO:0000256" key="5">
    <source>
        <dbReference type="ARBA" id="ARBA00022679"/>
    </source>
</evidence>